<dbReference type="InterPro" id="IPR050482">
    <property type="entry name" value="Sensor_HK_TwoCompSys"/>
</dbReference>
<dbReference type="GO" id="GO:0005524">
    <property type="term" value="F:ATP binding"/>
    <property type="evidence" value="ECO:0007669"/>
    <property type="project" value="UniProtKB-KW"/>
</dbReference>
<evidence type="ECO:0000313" key="12">
    <source>
        <dbReference type="EMBL" id="GHD08799.1"/>
    </source>
</evidence>
<accession>A0A918X3P1</accession>
<dbReference type="InterPro" id="IPR011712">
    <property type="entry name" value="Sig_transdc_His_kin_sub3_dim/P"/>
</dbReference>
<dbReference type="PANTHER" id="PTHR24421">
    <property type="entry name" value="NITRATE/NITRITE SENSOR PROTEIN NARX-RELATED"/>
    <property type="match status" value="1"/>
</dbReference>
<evidence type="ECO:0000256" key="7">
    <source>
        <dbReference type="ARBA" id="ARBA00022840"/>
    </source>
</evidence>
<comment type="caution">
    <text evidence="12">The sequence shown here is derived from an EMBL/GenBank/DDBJ whole genome shotgun (WGS) entry which is preliminary data.</text>
</comment>
<reference evidence="12" key="2">
    <citation type="submission" date="2020-09" db="EMBL/GenBank/DDBJ databases">
        <authorList>
            <person name="Sun Q."/>
            <person name="Ohkuma M."/>
        </authorList>
    </citation>
    <scope>NUCLEOTIDE SEQUENCE</scope>
    <source>
        <strain evidence="12">JCM 4637</strain>
    </source>
</reference>
<dbReference type="SUPFAM" id="SSF55874">
    <property type="entry name" value="ATPase domain of HSP90 chaperone/DNA topoisomerase II/histidine kinase"/>
    <property type="match status" value="1"/>
</dbReference>
<evidence type="ECO:0000256" key="4">
    <source>
        <dbReference type="ARBA" id="ARBA00022679"/>
    </source>
</evidence>
<dbReference type="Pfam" id="PF02518">
    <property type="entry name" value="HATPase_c"/>
    <property type="match status" value="1"/>
</dbReference>
<evidence type="ECO:0000256" key="8">
    <source>
        <dbReference type="ARBA" id="ARBA00023012"/>
    </source>
</evidence>
<protein>
    <recommendedName>
        <fullName evidence="2">histidine kinase</fullName>
        <ecNumber evidence="2">2.7.13.3</ecNumber>
    </recommendedName>
</protein>
<feature type="domain" description="Signal transduction histidine kinase subgroup 3 dimerisation and phosphoacceptor" evidence="11">
    <location>
        <begin position="150"/>
        <end position="214"/>
    </location>
</feature>
<evidence type="ECO:0000256" key="5">
    <source>
        <dbReference type="ARBA" id="ARBA00022741"/>
    </source>
</evidence>
<organism evidence="12 13">
    <name type="scientific">Streptomyces finlayi</name>
    <dbReference type="NCBI Taxonomy" id="67296"/>
    <lineage>
        <taxon>Bacteria</taxon>
        <taxon>Bacillati</taxon>
        <taxon>Actinomycetota</taxon>
        <taxon>Actinomycetes</taxon>
        <taxon>Kitasatosporales</taxon>
        <taxon>Streptomycetaceae</taxon>
        <taxon>Streptomyces</taxon>
    </lineage>
</organism>
<keyword evidence="8" id="KW-0902">Two-component regulatory system</keyword>
<keyword evidence="6" id="KW-0418">Kinase</keyword>
<name>A0A918X3P1_9ACTN</name>
<dbReference type="Gene3D" id="3.30.565.10">
    <property type="entry name" value="Histidine kinase-like ATPase, C-terminal domain"/>
    <property type="match status" value="1"/>
</dbReference>
<feature type="transmembrane region" description="Helical" evidence="9">
    <location>
        <begin position="370"/>
        <end position="391"/>
    </location>
</feature>
<evidence type="ECO:0000256" key="9">
    <source>
        <dbReference type="SAM" id="Phobius"/>
    </source>
</evidence>
<feature type="transmembrane region" description="Helical" evidence="9">
    <location>
        <begin position="45"/>
        <end position="67"/>
    </location>
</feature>
<dbReference type="InterPro" id="IPR036890">
    <property type="entry name" value="HATPase_C_sf"/>
</dbReference>
<keyword evidence="9" id="KW-0472">Membrane</keyword>
<dbReference type="Proteomes" id="UP000638353">
    <property type="component" value="Unassembled WGS sequence"/>
</dbReference>
<keyword evidence="5" id="KW-0547">Nucleotide-binding</keyword>
<sequence length="483" mass="49923">MLAATAAVLEWSLEWGPHGSWARLGAVACALLLVLRHRFPVAVLWVLAAAVGAVPSVALLTAVAAFGAGRRVQTVRWPVAVFAVAALLPLAGAPATAPSAAQVVPLGVVMSVLAVLGPGLVGVVVGQQERAVRMLRESARAADGNARLAERSRIAAEMHDLLGHRLSLISLYSGGLELALAARQPALREEAAQIHTAASLAVAELQEVLGVLGQADDARPTEATGTRADTTALVAASRATGTPVSLEWTGEDLTGAAPRLRLAVHRVLREALSNAHRHAPGAPSDVRVDVDDDTVGVGVRNGPSPSLPSPGTGRGLAGLRERVGLLGGTLRATSMGAGFAVEAVLPRALALVPSAPTVDPEQVPSRWPGVLRAAAGAAGLLVVGALLLLGLRLVDRYAPGPVPLPEPGPVRVGMDREEVGRRVGPDDPLARAAALGHEPAVPAGADCVFPYVGQEPGPHPVHLVRYCFRDDRLVEVSRFTVRR</sequence>
<feature type="transmembrane region" description="Helical" evidence="9">
    <location>
        <begin position="103"/>
        <end position="126"/>
    </location>
</feature>
<dbReference type="AlphaFoldDB" id="A0A918X3P1"/>
<evidence type="ECO:0000256" key="1">
    <source>
        <dbReference type="ARBA" id="ARBA00000085"/>
    </source>
</evidence>
<comment type="catalytic activity">
    <reaction evidence="1">
        <text>ATP + protein L-histidine = ADP + protein N-phospho-L-histidine.</text>
        <dbReference type="EC" id="2.7.13.3"/>
    </reaction>
</comment>
<dbReference type="GO" id="GO:0000155">
    <property type="term" value="F:phosphorelay sensor kinase activity"/>
    <property type="evidence" value="ECO:0007669"/>
    <property type="project" value="InterPro"/>
</dbReference>
<evidence type="ECO:0000313" key="13">
    <source>
        <dbReference type="Proteomes" id="UP000638353"/>
    </source>
</evidence>
<keyword evidence="9" id="KW-1133">Transmembrane helix</keyword>
<evidence type="ECO:0000259" key="11">
    <source>
        <dbReference type="Pfam" id="PF07730"/>
    </source>
</evidence>
<keyword evidence="3" id="KW-0597">Phosphoprotein</keyword>
<evidence type="ECO:0000256" key="2">
    <source>
        <dbReference type="ARBA" id="ARBA00012438"/>
    </source>
</evidence>
<evidence type="ECO:0000256" key="6">
    <source>
        <dbReference type="ARBA" id="ARBA00022777"/>
    </source>
</evidence>
<reference evidence="12" key="1">
    <citation type="journal article" date="2014" name="Int. J. Syst. Evol. Microbiol.">
        <title>Complete genome sequence of Corynebacterium casei LMG S-19264T (=DSM 44701T), isolated from a smear-ripened cheese.</title>
        <authorList>
            <consortium name="US DOE Joint Genome Institute (JGI-PGF)"/>
            <person name="Walter F."/>
            <person name="Albersmeier A."/>
            <person name="Kalinowski J."/>
            <person name="Ruckert C."/>
        </authorList>
    </citation>
    <scope>NUCLEOTIDE SEQUENCE</scope>
    <source>
        <strain evidence="12">JCM 4637</strain>
    </source>
</reference>
<evidence type="ECO:0000259" key="10">
    <source>
        <dbReference type="Pfam" id="PF02518"/>
    </source>
</evidence>
<dbReference type="Gene3D" id="1.20.5.1930">
    <property type="match status" value="1"/>
</dbReference>
<dbReference type="EC" id="2.7.13.3" evidence="2"/>
<dbReference type="CDD" id="cd16917">
    <property type="entry name" value="HATPase_UhpB-NarQ-NarX-like"/>
    <property type="match status" value="1"/>
</dbReference>
<dbReference type="InterPro" id="IPR003594">
    <property type="entry name" value="HATPase_dom"/>
</dbReference>
<dbReference type="PANTHER" id="PTHR24421:SF10">
    <property type="entry name" value="NITRATE_NITRITE SENSOR PROTEIN NARQ"/>
    <property type="match status" value="1"/>
</dbReference>
<feature type="domain" description="Histidine kinase/HSP90-like ATPase" evidence="10">
    <location>
        <begin position="263"/>
        <end position="347"/>
    </location>
</feature>
<dbReference type="Pfam" id="PF07730">
    <property type="entry name" value="HisKA_3"/>
    <property type="match status" value="1"/>
</dbReference>
<dbReference type="GO" id="GO:0046983">
    <property type="term" value="F:protein dimerization activity"/>
    <property type="evidence" value="ECO:0007669"/>
    <property type="project" value="InterPro"/>
</dbReference>
<dbReference type="EMBL" id="BMVC01000014">
    <property type="protein sequence ID" value="GHD08799.1"/>
    <property type="molecule type" value="Genomic_DNA"/>
</dbReference>
<proteinExistence type="predicted"/>
<keyword evidence="4" id="KW-0808">Transferase</keyword>
<feature type="transmembrane region" description="Helical" evidence="9">
    <location>
        <begin position="330"/>
        <end position="350"/>
    </location>
</feature>
<gene>
    <name evidence="12" type="ORF">GCM10010334_62490</name>
</gene>
<evidence type="ECO:0000256" key="3">
    <source>
        <dbReference type="ARBA" id="ARBA00022553"/>
    </source>
</evidence>
<dbReference type="GO" id="GO:0016020">
    <property type="term" value="C:membrane"/>
    <property type="evidence" value="ECO:0007669"/>
    <property type="project" value="InterPro"/>
</dbReference>
<keyword evidence="9" id="KW-0812">Transmembrane</keyword>
<keyword evidence="7" id="KW-0067">ATP-binding</keyword>
<feature type="transmembrane region" description="Helical" evidence="9">
    <location>
        <begin position="79"/>
        <end position="97"/>
    </location>
</feature>